<feature type="transmembrane region" description="Helical" evidence="1">
    <location>
        <begin position="103"/>
        <end position="125"/>
    </location>
</feature>
<dbReference type="Proteomes" id="UP000277864">
    <property type="component" value="Unassembled WGS sequence"/>
</dbReference>
<evidence type="ECO:0000313" key="3">
    <source>
        <dbReference type="Proteomes" id="UP000277864"/>
    </source>
</evidence>
<feature type="transmembrane region" description="Helical" evidence="1">
    <location>
        <begin position="137"/>
        <end position="158"/>
    </location>
</feature>
<organism evidence="2 3">
    <name type="scientific">Vagococcus humatus</name>
    <dbReference type="NCBI Taxonomy" id="1889241"/>
    <lineage>
        <taxon>Bacteria</taxon>
        <taxon>Bacillati</taxon>
        <taxon>Bacillota</taxon>
        <taxon>Bacilli</taxon>
        <taxon>Lactobacillales</taxon>
        <taxon>Enterococcaceae</taxon>
        <taxon>Vagococcus</taxon>
    </lineage>
</organism>
<feature type="transmembrane region" description="Helical" evidence="1">
    <location>
        <begin position="12"/>
        <end position="31"/>
    </location>
</feature>
<feature type="transmembrane region" description="Helical" evidence="1">
    <location>
        <begin position="76"/>
        <end position="96"/>
    </location>
</feature>
<gene>
    <name evidence="2" type="ORF">C7P63_04580</name>
</gene>
<accession>A0A429Z9I8</accession>
<dbReference type="AlphaFoldDB" id="A0A429Z9I8"/>
<feature type="transmembrane region" description="Helical" evidence="1">
    <location>
        <begin position="52"/>
        <end position="70"/>
    </location>
</feature>
<dbReference type="InterPro" id="IPR010387">
    <property type="entry name" value="QueT"/>
</dbReference>
<evidence type="ECO:0000313" key="2">
    <source>
        <dbReference type="EMBL" id="RST90354.1"/>
    </source>
</evidence>
<keyword evidence="1" id="KW-0812">Transmembrane</keyword>
<dbReference type="RefSeq" id="WP_125942967.1">
    <property type="nucleotide sequence ID" value="NZ_PXZH01000001.1"/>
</dbReference>
<protein>
    <submittedName>
        <fullName evidence="2">QueT transporter family protein</fullName>
    </submittedName>
</protein>
<keyword evidence="1" id="KW-0472">Membrane</keyword>
<name>A0A429Z9I8_9ENTE</name>
<evidence type="ECO:0000256" key="1">
    <source>
        <dbReference type="SAM" id="Phobius"/>
    </source>
</evidence>
<proteinExistence type="predicted"/>
<dbReference type="OrthoDB" id="1706970at2"/>
<reference evidence="2 3" key="1">
    <citation type="submission" date="2018-03" db="EMBL/GenBank/DDBJ databases">
        <authorList>
            <person name="Gulvik C.A."/>
        </authorList>
    </citation>
    <scope>NUCLEOTIDE SEQUENCE [LARGE SCALE GENOMIC DNA]</scope>
    <source>
        <strain evidence="2 3">JCM 31581</strain>
    </source>
</reference>
<dbReference type="PANTHER" id="PTHR40044:SF1">
    <property type="entry name" value="INTEGRAL MEMBRANE PROTEIN"/>
    <property type="match status" value="1"/>
</dbReference>
<sequence length="163" mass="18163">MTNKKTKLLIQNGVIAAMYLALTIVVSPVAQGPIQFRISESLNHLVVFNKKLMWGVFGGVVIYNLLFSEFGWLDIVFGGAQTLIALSLTAVLSRYVSDVKKRLALNIFFFTISMALIACMLHLAIDLPFWPTYGTTALSEFIIMTLSAPIMYGISQYVKFDQL</sequence>
<dbReference type="Pfam" id="PF06177">
    <property type="entry name" value="QueT"/>
    <property type="match status" value="1"/>
</dbReference>
<dbReference type="EMBL" id="PXZH01000001">
    <property type="protein sequence ID" value="RST90354.1"/>
    <property type="molecule type" value="Genomic_DNA"/>
</dbReference>
<keyword evidence="1" id="KW-1133">Transmembrane helix</keyword>
<comment type="caution">
    <text evidence="2">The sequence shown here is derived from an EMBL/GenBank/DDBJ whole genome shotgun (WGS) entry which is preliminary data.</text>
</comment>
<dbReference type="PANTHER" id="PTHR40044">
    <property type="entry name" value="INTEGRAL MEMBRANE PROTEIN-RELATED"/>
    <property type="match status" value="1"/>
</dbReference>
<keyword evidence="3" id="KW-1185">Reference proteome</keyword>
<dbReference type="PIRSF" id="PIRSF031501">
    <property type="entry name" value="QueT"/>
    <property type="match status" value="1"/>
</dbReference>